<keyword evidence="2" id="KW-1185">Reference proteome</keyword>
<sequence length="151" mass="16474">MTDHDAAARAEAAQRGIARWQAHRLAVLHGPDEERSAALSALQPTDGEELMHLILAVATEAAVALHEYRVALPAPMRMAPFAIDPRAGYSPMQLTSAQIVTAAANRDHDMLMALVLPWVNGTHHAERVEDLLEHLLVMAIHHHSHVCGDGR</sequence>
<evidence type="ECO:0000313" key="2">
    <source>
        <dbReference type="Proteomes" id="UP001305498"/>
    </source>
</evidence>
<dbReference type="AlphaFoldDB" id="A0AA97I7T6"/>
<dbReference type="Proteomes" id="UP001305498">
    <property type="component" value="Chromosome"/>
</dbReference>
<evidence type="ECO:0000313" key="1">
    <source>
        <dbReference type="EMBL" id="WOF23805.1"/>
    </source>
</evidence>
<dbReference type="KEGG" id="mbet:N8K70_03755"/>
<gene>
    <name evidence="1" type="ORF">N8K70_03755</name>
</gene>
<dbReference type="RefSeq" id="WP_317140276.1">
    <property type="nucleotide sequence ID" value="NZ_CP118157.1"/>
</dbReference>
<organism evidence="1 2">
    <name type="scientific">Microbacterium betulae</name>
    <dbReference type="NCBI Taxonomy" id="2981139"/>
    <lineage>
        <taxon>Bacteria</taxon>
        <taxon>Bacillati</taxon>
        <taxon>Actinomycetota</taxon>
        <taxon>Actinomycetes</taxon>
        <taxon>Micrococcales</taxon>
        <taxon>Microbacteriaceae</taxon>
        <taxon>Microbacterium</taxon>
    </lineage>
</organism>
<name>A0AA97I7T6_9MICO</name>
<accession>A0AA97I7T6</accession>
<dbReference type="EMBL" id="CP118157">
    <property type="protein sequence ID" value="WOF23805.1"/>
    <property type="molecule type" value="Genomic_DNA"/>
</dbReference>
<proteinExistence type="predicted"/>
<reference evidence="1 2" key="1">
    <citation type="submission" date="2023-02" db="EMBL/GenBank/DDBJ databases">
        <title>Microbacterium betulae sp. nov., isolated from birch wood.</title>
        <authorList>
            <person name="Pasciak M."/>
            <person name="Pawlik K.J."/>
            <person name="Martynowski D."/>
            <person name="Laczmanski L."/>
            <person name="Ciekot J."/>
            <person name="Szponar B."/>
            <person name="Wojcik-Fatla A."/>
            <person name="Mackiewicz B."/>
            <person name="Farian E."/>
            <person name="Cholewa G."/>
            <person name="Cholewa A."/>
            <person name="Dutkiewicz J."/>
        </authorList>
    </citation>
    <scope>NUCLEOTIDE SEQUENCE [LARGE SCALE GENOMIC DNA]</scope>
    <source>
        <strain evidence="1 2">AB</strain>
    </source>
</reference>
<protein>
    <submittedName>
        <fullName evidence="1">Uncharacterized protein</fullName>
    </submittedName>
</protein>